<keyword evidence="1" id="KW-0812">Transmembrane</keyword>
<name>A0A2T0W630_9LACT</name>
<evidence type="ECO:0008006" key="4">
    <source>
        <dbReference type="Google" id="ProtNLM"/>
    </source>
</evidence>
<dbReference type="AlphaFoldDB" id="A0A2T0W630"/>
<accession>A0A2T0W630</accession>
<evidence type="ECO:0000313" key="3">
    <source>
        <dbReference type="Proteomes" id="UP000238205"/>
    </source>
</evidence>
<comment type="caution">
    <text evidence="2">The sequence shown here is derived from an EMBL/GenBank/DDBJ whole genome shotgun (WGS) entry which is preliminary data.</text>
</comment>
<evidence type="ECO:0000313" key="2">
    <source>
        <dbReference type="EMBL" id="PRY82167.1"/>
    </source>
</evidence>
<dbReference type="EMBL" id="PVTO01000015">
    <property type="protein sequence ID" value="PRY82167.1"/>
    <property type="molecule type" value="Genomic_DNA"/>
</dbReference>
<sequence length="117" mass="13475">MYSSWEVDDLWLKRNNQSDGYVLLEALISISLLMLVLAGTVPFFIDIFEVRQLAKKDVELSRFLYESALFWEMKETVEQVSSGTRKAEATGSSNRIYIRGEDGNETEVELLSIKWSE</sequence>
<organism evidence="2 3">
    <name type="scientific">Alkalibacterium olivapovliticus</name>
    <dbReference type="NCBI Taxonomy" id="99907"/>
    <lineage>
        <taxon>Bacteria</taxon>
        <taxon>Bacillati</taxon>
        <taxon>Bacillota</taxon>
        <taxon>Bacilli</taxon>
        <taxon>Lactobacillales</taxon>
        <taxon>Carnobacteriaceae</taxon>
        <taxon>Alkalibacterium</taxon>
    </lineage>
</organism>
<reference evidence="2 3" key="1">
    <citation type="submission" date="2018-03" db="EMBL/GenBank/DDBJ databases">
        <title>Genomic Encyclopedia of Archaeal and Bacterial Type Strains, Phase II (KMG-II): from individual species to whole genera.</title>
        <authorList>
            <person name="Goeker M."/>
        </authorList>
    </citation>
    <scope>NUCLEOTIDE SEQUENCE [LARGE SCALE GENOMIC DNA]</scope>
    <source>
        <strain evidence="2 3">DSM 13175</strain>
    </source>
</reference>
<dbReference type="Proteomes" id="UP000238205">
    <property type="component" value="Unassembled WGS sequence"/>
</dbReference>
<evidence type="ECO:0000256" key="1">
    <source>
        <dbReference type="SAM" id="Phobius"/>
    </source>
</evidence>
<feature type="transmembrane region" description="Helical" evidence="1">
    <location>
        <begin position="20"/>
        <end position="45"/>
    </location>
</feature>
<keyword evidence="3" id="KW-1185">Reference proteome</keyword>
<keyword evidence="1" id="KW-0472">Membrane</keyword>
<keyword evidence="1" id="KW-1133">Transmembrane helix</keyword>
<gene>
    <name evidence="2" type="ORF">CLV38_11519</name>
</gene>
<proteinExistence type="predicted"/>
<protein>
    <recommendedName>
        <fullName evidence="4">Prepilin-type N-terminal cleavage/methylation domain-containing protein</fullName>
    </recommendedName>
</protein>